<organism evidence="1 2">
    <name type="scientific">Rhodopseudomonas rhenobacensis</name>
    <dbReference type="NCBI Taxonomy" id="87461"/>
    <lineage>
        <taxon>Bacteria</taxon>
        <taxon>Pseudomonadati</taxon>
        <taxon>Pseudomonadota</taxon>
        <taxon>Alphaproteobacteria</taxon>
        <taxon>Hyphomicrobiales</taxon>
        <taxon>Nitrobacteraceae</taxon>
        <taxon>Rhodopseudomonas</taxon>
    </lineage>
</organism>
<dbReference type="RefSeq" id="WP_184256152.1">
    <property type="nucleotide sequence ID" value="NZ_JACHIH010000007.1"/>
</dbReference>
<reference evidence="1 2" key="1">
    <citation type="submission" date="2020-08" db="EMBL/GenBank/DDBJ databases">
        <title>Genomic Encyclopedia of Type Strains, Phase IV (KMG-IV): sequencing the most valuable type-strain genomes for metagenomic binning, comparative biology and taxonomic classification.</title>
        <authorList>
            <person name="Goeker M."/>
        </authorList>
    </citation>
    <scope>NUCLEOTIDE SEQUENCE [LARGE SCALE GENOMIC DNA]</scope>
    <source>
        <strain evidence="1 2">DSM 12706</strain>
    </source>
</reference>
<gene>
    <name evidence="1" type="ORF">HNR60_001602</name>
</gene>
<accession>A0A7W7Z2J8</accession>
<keyword evidence="2" id="KW-1185">Reference proteome</keyword>
<dbReference type="Proteomes" id="UP000542353">
    <property type="component" value="Unassembled WGS sequence"/>
</dbReference>
<name>A0A7W7Z2J8_9BRAD</name>
<sequence>MTMKSIPAIPRATDRAVHHVTEPLVLSDGTVTTVDWYEIGHRIYGLTAENILIDGSETPIASLDTDLIPTAVDTQQPTLAAVVAAAIRRLRDEKPPTVLDVVAAARAGGLDVMHKILDRCMVLTVHDRAAGVCVDTIELRADGSIRNPHEWPEFARTVIEHTAAKLAQQCVA</sequence>
<evidence type="ECO:0000313" key="2">
    <source>
        <dbReference type="Proteomes" id="UP000542353"/>
    </source>
</evidence>
<comment type="caution">
    <text evidence="1">The sequence shown here is derived from an EMBL/GenBank/DDBJ whole genome shotgun (WGS) entry which is preliminary data.</text>
</comment>
<protein>
    <submittedName>
        <fullName evidence="1">Uncharacterized protein</fullName>
    </submittedName>
</protein>
<evidence type="ECO:0000313" key="1">
    <source>
        <dbReference type="EMBL" id="MBB5046853.1"/>
    </source>
</evidence>
<proteinExistence type="predicted"/>
<dbReference type="AlphaFoldDB" id="A0A7W7Z2J8"/>
<dbReference type="EMBL" id="JACHIH010000007">
    <property type="protein sequence ID" value="MBB5046853.1"/>
    <property type="molecule type" value="Genomic_DNA"/>
</dbReference>